<keyword evidence="3" id="KW-1185">Reference proteome</keyword>
<name>A0A3D8L3C9_9BACT</name>
<gene>
    <name evidence="2" type="ORF">DXT99_23535</name>
</gene>
<reference evidence="3" key="1">
    <citation type="submission" date="2018-08" db="EMBL/GenBank/DDBJ databases">
        <authorList>
            <person name="Liu Z.-W."/>
            <person name="Du Z.-J."/>
        </authorList>
    </citation>
    <scope>NUCLEOTIDE SEQUENCE [LARGE SCALE GENOMIC DNA]</scope>
    <source>
        <strain evidence="3">H4X</strain>
    </source>
</reference>
<dbReference type="Proteomes" id="UP000256708">
    <property type="component" value="Unassembled WGS sequence"/>
</dbReference>
<dbReference type="EMBL" id="QRGR01000037">
    <property type="protein sequence ID" value="RDV11880.1"/>
    <property type="molecule type" value="Genomic_DNA"/>
</dbReference>
<organism evidence="2 3">
    <name type="scientific">Pontibacter diazotrophicus</name>
    <dbReference type="NCBI Taxonomy" id="1400979"/>
    <lineage>
        <taxon>Bacteria</taxon>
        <taxon>Pseudomonadati</taxon>
        <taxon>Bacteroidota</taxon>
        <taxon>Cytophagia</taxon>
        <taxon>Cytophagales</taxon>
        <taxon>Hymenobacteraceae</taxon>
        <taxon>Pontibacter</taxon>
    </lineage>
</organism>
<protein>
    <submittedName>
        <fullName evidence="2">Plasmid mobilization relaxosome protein MobC</fullName>
    </submittedName>
</protein>
<proteinExistence type="predicted"/>
<evidence type="ECO:0000313" key="2">
    <source>
        <dbReference type="EMBL" id="RDV11880.1"/>
    </source>
</evidence>
<evidence type="ECO:0000256" key="1">
    <source>
        <dbReference type="SAM" id="MobiDB-lite"/>
    </source>
</evidence>
<evidence type="ECO:0000313" key="3">
    <source>
        <dbReference type="Proteomes" id="UP000256708"/>
    </source>
</evidence>
<comment type="caution">
    <text evidence="2">The sequence shown here is derived from an EMBL/GenBank/DDBJ whole genome shotgun (WGS) entry which is preliminary data.</text>
</comment>
<dbReference type="OrthoDB" id="681025at2"/>
<dbReference type="RefSeq" id="WP_115568046.1">
    <property type="nucleotide sequence ID" value="NZ_QRGR01000037.1"/>
</dbReference>
<dbReference type="InterPro" id="IPR053842">
    <property type="entry name" value="NikA-like"/>
</dbReference>
<accession>A0A3D8L3C9</accession>
<dbReference type="AlphaFoldDB" id="A0A3D8L3C9"/>
<dbReference type="Pfam" id="PF21983">
    <property type="entry name" value="NikA-like"/>
    <property type="match status" value="1"/>
</dbReference>
<feature type="region of interest" description="Disordered" evidence="1">
    <location>
        <begin position="1"/>
        <end position="21"/>
    </location>
</feature>
<sequence>MENEEQLSEWKSKGGRPKLSAGERRDFMLRIRLTEQERKDLAELASEAGYNDVSVYARNKLFAPAHTPIHNPKQLFRAIDKTGAALKRVGTNINQIARYVHYLEKNNMVEGKVIAEYNQHFQEFLQVEEEYVKAIRTYLRTVR</sequence>